<dbReference type="CDD" id="cd05009">
    <property type="entry name" value="SIS_GlmS_GlmD_2"/>
    <property type="match status" value="1"/>
</dbReference>
<evidence type="ECO:0000256" key="4">
    <source>
        <dbReference type="ARBA" id="ARBA00022576"/>
    </source>
</evidence>
<keyword evidence="4 8" id="KW-0032">Aminotransferase</keyword>
<proteinExistence type="inferred from homology"/>
<dbReference type="InterPro" id="IPR029055">
    <property type="entry name" value="Ntn_hydrolases_N"/>
</dbReference>
<dbReference type="SUPFAM" id="SSF53697">
    <property type="entry name" value="SIS domain"/>
    <property type="match status" value="1"/>
</dbReference>
<dbReference type="Proteomes" id="UP001501585">
    <property type="component" value="Unassembled WGS sequence"/>
</dbReference>
<dbReference type="CDD" id="cd05008">
    <property type="entry name" value="SIS_GlmS_GlmD_1"/>
    <property type="match status" value="1"/>
</dbReference>
<evidence type="ECO:0000256" key="1">
    <source>
        <dbReference type="ARBA" id="ARBA00001031"/>
    </source>
</evidence>
<feature type="domain" description="Glutamine amidotransferase type-2" evidence="9">
    <location>
        <begin position="2"/>
        <end position="222"/>
    </location>
</feature>
<dbReference type="PROSITE" id="PS51464">
    <property type="entry name" value="SIS"/>
    <property type="match status" value="2"/>
</dbReference>
<keyword evidence="5 8" id="KW-0808">Transferase</keyword>
<comment type="catalytic activity">
    <reaction evidence="1 8">
        <text>D-fructose 6-phosphate + L-glutamine = D-glucosamine 6-phosphate + L-glutamate</text>
        <dbReference type="Rhea" id="RHEA:13237"/>
        <dbReference type="ChEBI" id="CHEBI:29985"/>
        <dbReference type="ChEBI" id="CHEBI:58359"/>
        <dbReference type="ChEBI" id="CHEBI:58725"/>
        <dbReference type="ChEBI" id="CHEBI:61527"/>
        <dbReference type="EC" id="2.6.1.16"/>
    </reaction>
</comment>
<dbReference type="Pfam" id="PF01380">
    <property type="entry name" value="SIS"/>
    <property type="match status" value="2"/>
</dbReference>
<gene>
    <name evidence="8 11" type="primary">glmS</name>
    <name evidence="11" type="ORF">GCM10009799_19210</name>
</gene>
<feature type="active site" description="For Fru-6P isomerization activity" evidence="8">
    <location>
        <position position="612"/>
    </location>
</feature>
<dbReference type="InterPro" id="IPR035466">
    <property type="entry name" value="GlmS/AgaS_SIS"/>
</dbReference>
<protein>
    <recommendedName>
        <fullName evidence="3 8">Glutamine--fructose-6-phosphate aminotransferase [isomerizing]</fullName>
        <ecNumber evidence="2 8">2.6.1.16</ecNumber>
    </recommendedName>
    <alternativeName>
        <fullName evidence="8">D-fructose-6-phosphate amidotransferase</fullName>
    </alternativeName>
    <alternativeName>
        <fullName evidence="8">GFAT</fullName>
    </alternativeName>
    <alternativeName>
        <fullName evidence="8">Glucosamine-6-phosphate synthase</fullName>
    </alternativeName>
    <alternativeName>
        <fullName evidence="8">Hexosephosphate aminotransferase</fullName>
    </alternativeName>
    <alternativeName>
        <fullName evidence="8">L-glutamine--D-fructose-6-phosphate amidotransferase</fullName>
    </alternativeName>
</protein>
<evidence type="ECO:0000256" key="7">
    <source>
        <dbReference type="ARBA" id="ARBA00022962"/>
    </source>
</evidence>
<evidence type="ECO:0000259" key="10">
    <source>
        <dbReference type="PROSITE" id="PS51464"/>
    </source>
</evidence>
<evidence type="ECO:0000313" key="11">
    <source>
        <dbReference type="EMBL" id="GAA1993455.1"/>
    </source>
</evidence>
<dbReference type="Gene3D" id="3.60.20.10">
    <property type="entry name" value="Glutamine Phosphoribosylpyrophosphate, subunit 1, domain 1"/>
    <property type="match status" value="1"/>
</dbReference>
<feature type="domain" description="SIS" evidence="10">
    <location>
        <begin position="462"/>
        <end position="607"/>
    </location>
</feature>
<dbReference type="InterPro" id="IPR005855">
    <property type="entry name" value="GFAT"/>
</dbReference>
<dbReference type="InterPro" id="IPR035490">
    <property type="entry name" value="GlmS/FrlB_SIS"/>
</dbReference>
<keyword evidence="6" id="KW-0677">Repeat</keyword>
<dbReference type="InterPro" id="IPR046348">
    <property type="entry name" value="SIS_dom_sf"/>
</dbReference>
<dbReference type="InterPro" id="IPR017932">
    <property type="entry name" value="GATase_2_dom"/>
</dbReference>
<reference evidence="11 12" key="1">
    <citation type="journal article" date="2019" name="Int. J. Syst. Evol. Microbiol.">
        <title>The Global Catalogue of Microorganisms (GCM) 10K type strain sequencing project: providing services to taxonomists for standard genome sequencing and annotation.</title>
        <authorList>
            <consortium name="The Broad Institute Genomics Platform"/>
            <consortium name="The Broad Institute Genome Sequencing Center for Infectious Disease"/>
            <person name="Wu L."/>
            <person name="Ma J."/>
        </authorList>
    </citation>
    <scope>NUCLEOTIDE SEQUENCE [LARGE SCALE GENOMIC DNA]</scope>
    <source>
        <strain evidence="11 12">JCM 15313</strain>
    </source>
</reference>
<evidence type="ECO:0000256" key="8">
    <source>
        <dbReference type="HAMAP-Rule" id="MF_00164"/>
    </source>
</evidence>
<dbReference type="CDD" id="cd00714">
    <property type="entry name" value="GFAT"/>
    <property type="match status" value="1"/>
</dbReference>
<comment type="function">
    <text evidence="8">Catalyzes the first step in hexosamine metabolism, converting fructose-6P into glucosamine-6P using glutamine as a nitrogen source.</text>
</comment>
<evidence type="ECO:0000256" key="2">
    <source>
        <dbReference type="ARBA" id="ARBA00012916"/>
    </source>
</evidence>
<dbReference type="NCBIfam" id="TIGR01135">
    <property type="entry name" value="glmS"/>
    <property type="match status" value="1"/>
</dbReference>
<keyword evidence="8" id="KW-0963">Cytoplasm</keyword>
<organism evidence="11 12">
    <name type="scientific">Nocardiopsis rhodophaea</name>
    <dbReference type="NCBI Taxonomy" id="280238"/>
    <lineage>
        <taxon>Bacteria</taxon>
        <taxon>Bacillati</taxon>
        <taxon>Actinomycetota</taxon>
        <taxon>Actinomycetes</taxon>
        <taxon>Streptosporangiales</taxon>
        <taxon>Nocardiopsidaceae</taxon>
        <taxon>Nocardiopsis</taxon>
    </lineage>
</organism>
<dbReference type="NCBIfam" id="NF001484">
    <property type="entry name" value="PRK00331.1"/>
    <property type="match status" value="1"/>
</dbReference>
<keyword evidence="12" id="KW-1185">Reference proteome</keyword>
<dbReference type="PANTHER" id="PTHR10937:SF0">
    <property type="entry name" value="GLUTAMINE--FRUCTOSE-6-PHOSPHATE TRANSAMINASE (ISOMERIZING)"/>
    <property type="match status" value="1"/>
</dbReference>
<evidence type="ECO:0000256" key="5">
    <source>
        <dbReference type="ARBA" id="ARBA00022679"/>
    </source>
</evidence>
<evidence type="ECO:0000259" key="9">
    <source>
        <dbReference type="PROSITE" id="PS51278"/>
    </source>
</evidence>
<dbReference type="RefSeq" id="WP_344100362.1">
    <property type="nucleotide sequence ID" value="NZ_BAAAPC010000007.1"/>
</dbReference>
<dbReference type="PROSITE" id="PS51278">
    <property type="entry name" value="GATASE_TYPE_2"/>
    <property type="match status" value="1"/>
</dbReference>
<accession>A0ABN2SVY9</accession>
<sequence length="617" mass="67020">MCGIVGYVGPQPALGVIVDGLARLEYRGYDSAGVAVLTDGKLDTEKRAGKLANLRAALEQTPRDADGIGIGHTRWATHGAPNDLNAHPHVDNDRRVAVIHNGIIENFASLRLELEERGCKFSSETDTEVAAHLLSQELKDRGDDDLAAAMRAVCRRLEGAFTLVAMFVGDPDLVVAARRNSPLVVGRGDGENFLASDVAAFIAHTRDAIELGQDQVVELRRDSVAVTDYDGNPVEVREYHVNWDASAAEKGGYDYFMLKEIVEQPKSVADTLLGRVGVDGTLTLDEMRLAPSDLRDIEKIVIIACGTSYHAGLIAKYAIEHWCRIPCEVEVASEFRYRDPILNRQTLVIAISQSGESMDTLMAVRYAREQQARVLAICNVNGSTIPRESDGVLYTHAGPEVGVAATKTFLTQLIACYLIGLYLAQVRGLKFGDEINAVIAQLANMPEQVERVLATVEPVRNLARTLSDASTVLFLGRHVGYPVALEGALKLKELAYMHAEAFAAGELKHGPIALIEKDLPVVVVVPSREGRSVLHDKIVSNIQEIRARGARTIVIAEEGDETVRPFSDELIEVPAVPTLLQPIVATVPLQVFACELALAKGNDVDQPRNLAKSVTVE</sequence>
<dbReference type="Pfam" id="PF13522">
    <property type="entry name" value="GATase_6"/>
    <property type="match status" value="1"/>
</dbReference>
<evidence type="ECO:0000313" key="12">
    <source>
        <dbReference type="Proteomes" id="UP001501585"/>
    </source>
</evidence>
<dbReference type="EC" id="2.6.1.16" evidence="2 8"/>
<keyword evidence="7" id="KW-0315">Glutamine amidotransferase</keyword>
<evidence type="ECO:0000256" key="3">
    <source>
        <dbReference type="ARBA" id="ARBA00016090"/>
    </source>
</evidence>
<dbReference type="InterPro" id="IPR047084">
    <property type="entry name" value="GFAT_N"/>
</dbReference>
<dbReference type="SUPFAM" id="SSF56235">
    <property type="entry name" value="N-terminal nucleophile aminohydrolases (Ntn hydrolases)"/>
    <property type="match status" value="1"/>
</dbReference>
<name>A0ABN2SVY9_9ACTN</name>
<dbReference type="InterPro" id="IPR001347">
    <property type="entry name" value="SIS_dom"/>
</dbReference>
<dbReference type="Gene3D" id="3.40.50.10490">
    <property type="entry name" value="Glucose-6-phosphate isomerase like protein, domain 1"/>
    <property type="match status" value="2"/>
</dbReference>
<comment type="subcellular location">
    <subcellularLocation>
        <location evidence="8">Cytoplasm</location>
    </subcellularLocation>
</comment>
<dbReference type="HAMAP" id="MF_00164">
    <property type="entry name" value="GlmS"/>
    <property type="match status" value="1"/>
</dbReference>
<comment type="caution">
    <text evidence="11">The sequence shown here is derived from an EMBL/GenBank/DDBJ whole genome shotgun (WGS) entry which is preliminary data.</text>
</comment>
<dbReference type="PANTHER" id="PTHR10937">
    <property type="entry name" value="GLUCOSAMINE--FRUCTOSE-6-PHOSPHATE AMINOTRANSFERASE, ISOMERIZING"/>
    <property type="match status" value="1"/>
</dbReference>
<comment type="subunit">
    <text evidence="8">Homodimer.</text>
</comment>
<dbReference type="EMBL" id="BAAAPC010000007">
    <property type="protein sequence ID" value="GAA1993455.1"/>
    <property type="molecule type" value="Genomic_DNA"/>
</dbReference>
<feature type="domain" description="SIS" evidence="10">
    <location>
        <begin position="290"/>
        <end position="429"/>
    </location>
</feature>
<feature type="active site" description="Nucleophile; for GATase activity" evidence="8">
    <location>
        <position position="2"/>
    </location>
</feature>
<evidence type="ECO:0000256" key="6">
    <source>
        <dbReference type="ARBA" id="ARBA00022737"/>
    </source>
</evidence>
<feature type="initiator methionine" description="Removed" evidence="8">
    <location>
        <position position="1"/>
    </location>
</feature>